<dbReference type="AlphaFoldDB" id="A0A9X3YI80"/>
<keyword evidence="2" id="KW-1185">Reference proteome</keyword>
<gene>
    <name evidence="1" type="ORF">OD750_009525</name>
</gene>
<dbReference type="Proteomes" id="UP001139971">
    <property type="component" value="Unassembled WGS sequence"/>
</dbReference>
<evidence type="ECO:0000313" key="1">
    <source>
        <dbReference type="EMBL" id="MDC8012786.1"/>
    </source>
</evidence>
<dbReference type="EMBL" id="JAOVZO020000014">
    <property type="protein sequence ID" value="MDC8012786.1"/>
    <property type="molecule type" value="Genomic_DNA"/>
</dbReference>
<proteinExistence type="predicted"/>
<sequence length="190" mass="20786">MKKLAKFHPLGKMAYRDPASALQVMEQALREGGVVHKRDRTAWEEAQIGFAFALGLSSRYGQQFGWAAEELSDFDGVLCWSAEPKVTALGPVQIKTVKREGLPGRKSLQEILDGLEDKYTGSSNLTVLIYLEAGQSFDFFETKVPKANNLAGIYVLSHGSGDNEMTLDGDLLDPQAGGTTDFRLDLDAQS</sequence>
<name>A0A9X3YI80_9GAMM</name>
<organism evidence="1 2">
    <name type="scientific">Tahibacter soli</name>
    <dbReference type="NCBI Taxonomy" id="2983605"/>
    <lineage>
        <taxon>Bacteria</taxon>
        <taxon>Pseudomonadati</taxon>
        <taxon>Pseudomonadota</taxon>
        <taxon>Gammaproteobacteria</taxon>
        <taxon>Lysobacterales</taxon>
        <taxon>Rhodanobacteraceae</taxon>
        <taxon>Tahibacter</taxon>
    </lineage>
</organism>
<reference evidence="1" key="1">
    <citation type="submission" date="2023-02" db="EMBL/GenBank/DDBJ databases">
        <title>Tahibacter soli sp. nov. isolated from soil.</title>
        <authorList>
            <person name="Baek J.H."/>
            <person name="Lee J.K."/>
            <person name="Choi D.G."/>
            <person name="Jeon C.O."/>
        </authorList>
    </citation>
    <scope>NUCLEOTIDE SEQUENCE</scope>
    <source>
        <strain evidence="1">BL</strain>
    </source>
</reference>
<evidence type="ECO:0000313" key="2">
    <source>
        <dbReference type="Proteomes" id="UP001139971"/>
    </source>
</evidence>
<accession>A0A9X3YI80</accession>
<dbReference type="RefSeq" id="WP_263544881.1">
    <property type="nucleotide sequence ID" value="NZ_JAOVZO020000014.1"/>
</dbReference>
<protein>
    <submittedName>
        <fullName evidence="1">Uncharacterized protein</fullName>
    </submittedName>
</protein>
<comment type="caution">
    <text evidence="1">The sequence shown here is derived from an EMBL/GenBank/DDBJ whole genome shotgun (WGS) entry which is preliminary data.</text>
</comment>